<feature type="compositionally biased region" description="Low complexity" evidence="13">
    <location>
        <begin position="423"/>
        <end position="438"/>
    </location>
</feature>
<evidence type="ECO:0000256" key="12">
    <source>
        <dbReference type="ARBA" id="ARBA00038074"/>
    </source>
</evidence>
<evidence type="ECO:0000256" key="10">
    <source>
        <dbReference type="ARBA" id="ARBA00023295"/>
    </source>
</evidence>
<name>A0A2T3YX36_TRIA4</name>
<dbReference type="Proteomes" id="UP000240493">
    <property type="component" value="Unassembled WGS sequence"/>
</dbReference>
<keyword evidence="8 14" id="KW-0472">Membrane</keyword>
<comment type="catalytic activity">
    <reaction evidence="1">
        <text>Random endo-hydrolysis of N-acetyl-beta-D-glucosaminide (1-&gt;4)-beta-linkages in chitin and chitodextrins.</text>
        <dbReference type="EC" id="3.2.1.14"/>
    </reaction>
</comment>
<dbReference type="PROSITE" id="PS51762">
    <property type="entry name" value="GH16_2"/>
    <property type="match status" value="1"/>
</dbReference>
<evidence type="ECO:0000256" key="14">
    <source>
        <dbReference type="SAM" id="Phobius"/>
    </source>
</evidence>
<keyword evidence="9" id="KW-0325">Glycoprotein</keyword>
<dbReference type="GO" id="GO:0009277">
    <property type="term" value="C:fungal-type cell wall"/>
    <property type="evidence" value="ECO:0007669"/>
    <property type="project" value="TreeGrafter"/>
</dbReference>
<evidence type="ECO:0000313" key="17">
    <source>
        <dbReference type="EMBL" id="PTB37097.1"/>
    </source>
</evidence>
<dbReference type="PROSITE" id="PS51257">
    <property type="entry name" value="PROKAR_LIPOPROTEIN"/>
    <property type="match status" value="1"/>
</dbReference>
<dbReference type="InterPro" id="IPR000757">
    <property type="entry name" value="Beta-glucanase-like"/>
</dbReference>
<feature type="compositionally biased region" description="Polar residues" evidence="13">
    <location>
        <begin position="439"/>
        <end position="455"/>
    </location>
</feature>
<keyword evidence="10" id="KW-0326">Glycosidase</keyword>
<evidence type="ECO:0000256" key="8">
    <source>
        <dbReference type="ARBA" id="ARBA00023136"/>
    </source>
</evidence>
<evidence type="ECO:0000256" key="2">
    <source>
        <dbReference type="ARBA" id="ARBA00004370"/>
    </source>
</evidence>
<evidence type="ECO:0000256" key="7">
    <source>
        <dbReference type="ARBA" id="ARBA00022801"/>
    </source>
</evidence>
<dbReference type="AlphaFoldDB" id="A0A2T3YX36"/>
<keyword evidence="14" id="KW-0812">Transmembrane</keyword>
<dbReference type="Pfam" id="PF00722">
    <property type="entry name" value="Glyco_hydro_16"/>
    <property type="match status" value="1"/>
</dbReference>
<dbReference type="GO" id="GO:0005975">
    <property type="term" value="P:carbohydrate metabolic process"/>
    <property type="evidence" value="ECO:0007669"/>
    <property type="project" value="InterPro"/>
</dbReference>
<evidence type="ECO:0000256" key="11">
    <source>
        <dbReference type="ARBA" id="ARBA00023316"/>
    </source>
</evidence>
<feature type="domain" description="GH16" evidence="16">
    <location>
        <begin position="19"/>
        <end position="247"/>
    </location>
</feature>
<dbReference type="SUPFAM" id="SSF49899">
    <property type="entry name" value="Concanavalin A-like lectins/glucanases"/>
    <property type="match status" value="1"/>
</dbReference>
<comment type="similarity">
    <text evidence="12">Belongs to the glycosyl hydrolase 16 family. CRH1 subfamily.</text>
</comment>
<keyword evidence="14" id="KW-1133">Transmembrane helix</keyword>
<evidence type="ECO:0000256" key="1">
    <source>
        <dbReference type="ARBA" id="ARBA00000822"/>
    </source>
</evidence>
<dbReference type="PANTHER" id="PTHR10963:SF27">
    <property type="entry name" value="GLYCOSIDASE-RELATED"/>
    <property type="match status" value="1"/>
</dbReference>
<keyword evidence="7 17" id="KW-0378">Hydrolase</keyword>
<dbReference type="GO" id="GO:0031505">
    <property type="term" value="P:fungal-type cell wall organization"/>
    <property type="evidence" value="ECO:0007669"/>
    <property type="project" value="TreeGrafter"/>
</dbReference>
<dbReference type="CDD" id="cd02183">
    <property type="entry name" value="GH16_fungal_CRH1_transglycosylase"/>
    <property type="match status" value="1"/>
</dbReference>
<dbReference type="GO" id="GO:0016757">
    <property type="term" value="F:glycosyltransferase activity"/>
    <property type="evidence" value="ECO:0007669"/>
    <property type="project" value="UniProtKB-KW"/>
</dbReference>
<organism evidence="17 18">
    <name type="scientific">Trichoderma asperellum (strain ATCC 204424 / CBS 433.97 / NBRC 101777)</name>
    <dbReference type="NCBI Taxonomy" id="1042311"/>
    <lineage>
        <taxon>Eukaryota</taxon>
        <taxon>Fungi</taxon>
        <taxon>Dikarya</taxon>
        <taxon>Ascomycota</taxon>
        <taxon>Pezizomycotina</taxon>
        <taxon>Sordariomycetes</taxon>
        <taxon>Hypocreomycetidae</taxon>
        <taxon>Hypocreales</taxon>
        <taxon>Hypocreaceae</taxon>
        <taxon>Trichoderma</taxon>
    </lineage>
</organism>
<evidence type="ECO:0000256" key="4">
    <source>
        <dbReference type="ARBA" id="ARBA00022676"/>
    </source>
</evidence>
<evidence type="ECO:0000256" key="9">
    <source>
        <dbReference type="ARBA" id="ARBA00023180"/>
    </source>
</evidence>
<evidence type="ECO:0000256" key="13">
    <source>
        <dbReference type="SAM" id="MobiDB-lite"/>
    </source>
</evidence>
<accession>A0A2T3YX36</accession>
<evidence type="ECO:0000256" key="6">
    <source>
        <dbReference type="ARBA" id="ARBA00022729"/>
    </source>
</evidence>
<keyword evidence="6 15" id="KW-0732">Signal</keyword>
<evidence type="ECO:0000259" key="16">
    <source>
        <dbReference type="PROSITE" id="PS51762"/>
    </source>
</evidence>
<dbReference type="OrthoDB" id="4781at2759"/>
<feature type="region of interest" description="Disordered" evidence="13">
    <location>
        <begin position="399"/>
        <end position="464"/>
    </location>
</feature>
<dbReference type="STRING" id="1042311.A0A2T3YX36"/>
<keyword evidence="5" id="KW-0808">Transferase</keyword>
<dbReference type="GO" id="GO:0008843">
    <property type="term" value="F:endochitinase activity"/>
    <property type="evidence" value="ECO:0007669"/>
    <property type="project" value="UniProtKB-EC"/>
</dbReference>
<comment type="subcellular location">
    <subcellularLocation>
        <location evidence="2">Membrane</location>
    </subcellularLocation>
</comment>
<dbReference type="EC" id="3.2.1.14" evidence="3"/>
<evidence type="ECO:0000256" key="5">
    <source>
        <dbReference type="ARBA" id="ARBA00022679"/>
    </source>
</evidence>
<reference evidence="17 18" key="1">
    <citation type="submission" date="2016-07" db="EMBL/GenBank/DDBJ databases">
        <title>Multiple horizontal gene transfer events from other fungi enriched the ability of initially mycotrophic Trichoderma (Ascomycota) to feed on dead plant biomass.</title>
        <authorList>
            <consortium name="DOE Joint Genome Institute"/>
            <person name="Aerts A."/>
            <person name="Atanasova L."/>
            <person name="Chenthamara K."/>
            <person name="Zhang J."/>
            <person name="Grujic M."/>
            <person name="Henrissat B."/>
            <person name="Kuo A."/>
            <person name="Salamov A."/>
            <person name="Lipzen A."/>
            <person name="Labutti K."/>
            <person name="Barry K."/>
            <person name="Miao Y."/>
            <person name="Rahimi M.J."/>
            <person name="Shen Q."/>
            <person name="Grigoriev I.V."/>
            <person name="Kubicek C.P."/>
            <person name="Druzhinina I.S."/>
        </authorList>
    </citation>
    <scope>NUCLEOTIDE SEQUENCE [LARGE SCALE GENOMIC DNA]</scope>
    <source>
        <strain evidence="17 18">CBS 433.97</strain>
    </source>
</reference>
<keyword evidence="11" id="KW-0961">Cell wall biogenesis/degradation</keyword>
<evidence type="ECO:0000256" key="15">
    <source>
        <dbReference type="SAM" id="SignalP"/>
    </source>
</evidence>
<evidence type="ECO:0000313" key="18">
    <source>
        <dbReference type="Proteomes" id="UP000240493"/>
    </source>
</evidence>
<dbReference type="InterPro" id="IPR050546">
    <property type="entry name" value="Glycosyl_Hydrlase_16"/>
</dbReference>
<dbReference type="PANTHER" id="PTHR10963">
    <property type="entry name" value="GLYCOSYL HYDROLASE-RELATED"/>
    <property type="match status" value="1"/>
</dbReference>
<keyword evidence="18" id="KW-1185">Reference proteome</keyword>
<feature type="chain" id="PRO_5015462050" description="chitinase" evidence="15">
    <location>
        <begin position="20"/>
        <end position="464"/>
    </location>
</feature>
<dbReference type="EMBL" id="KZ679268">
    <property type="protein sequence ID" value="PTB37097.1"/>
    <property type="molecule type" value="Genomic_DNA"/>
</dbReference>
<keyword evidence="4" id="KW-0328">Glycosyltransferase</keyword>
<feature type="transmembrane region" description="Helical" evidence="14">
    <location>
        <begin position="298"/>
        <end position="320"/>
    </location>
</feature>
<dbReference type="InterPro" id="IPR013320">
    <property type="entry name" value="ConA-like_dom_sf"/>
</dbReference>
<proteinExistence type="inferred from homology"/>
<sequence>MRYLSGLLAAAPLLGLVSAQVSTSCNPLNSTCPSDPGFNTDYTFYFNTTPSYELWETTAGSVTYDNENGAGFTINKQGDSPTIRTLFYFFFGRVELFLKVAPGVGIVSSSMWLSDDLDEVDLEFLGVNNTMASTNYFGKGYEDFHNAGLYTTANNQENFINYTTVWTKDALQWYIDGNLVRTLTPEQANKTRNYPQTPMRLSLGIWAGGDPRMPNGTREWAGGNTDYSKGPFTMYVKSARVTDYGGGTEYTYGDMTGSYESIKVTGGEKNSTFYEALHQPPKLSAADKWNNLPAGARIAVYAAAGVVGAVLIGALIFYCIKQRQSGAREARLATEMEKMDRMELDKLKREGVDPDAYTDYDSRSMRKEGIVTADAPPANVSPLDSKGWTAVNIESPMQSPAPFLIQGSKSPTASGFDHAMTDHPGSPGSPPQSHAGPQRASSTAPIRTFSASHSGYQGLPGGEV</sequence>
<gene>
    <name evidence="17" type="ORF">M441DRAFT_148776</name>
</gene>
<feature type="signal peptide" evidence="15">
    <location>
        <begin position="1"/>
        <end position="19"/>
    </location>
</feature>
<dbReference type="Gene3D" id="2.60.120.200">
    <property type="match status" value="1"/>
</dbReference>
<dbReference type="GO" id="GO:0016020">
    <property type="term" value="C:membrane"/>
    <property type="evidence" value="ECO:0007669"/>
    <property type="project" value="UniProtKB-SubCell"/>
</dbReference>
<protein>
    <recommendedName>
        <fullName evidence="3">chitinase</fullName>
        <ecNumber evidence="3">3.2.1.14</ecNumber>
    </recommendedName>
</protein>
<evidence type="ECO:0000256" key="3">
    <source>
        <dbReference type="ARBA" id="ARBA00012729"/>
    </source>
</evidence>